<feature type="compositionally biased region" description="Polar residues" evidence="1">
    <location>
        <begin position="668"/>
        <end position="677"/>
    </location>
</feature>
<dbReference type="EMBL" id="LCWV01000007">
    <property type="protein sequence ID" value="PWI71556.1"/>
    <property type="molecule type" value="Genomic_DNA"/>
</dbReference>
<comment type="caution">
    <text evidence="2">The sequence shown here is derived from an EMBL/GenBank/DDBJ whole genome shotgun (WGS) entry which is preliminary data.</text>
</comment>
<feature type="compositionally biased region" description="Basic and acidic residues" evidence="1">
    <location>
        <begin position="732"/>
        <end position="741"/>
    </location>
</feature>
<organism evidence="2 3">
    <name type="scientific">Purpureocillium lilacinum</name>
    <name type="common">Paecilomyces lilacinus</name>
    <dbReference type="NCBI Taxonomy" id="33203"/>
    <lineage>
        <taxon>Eukaryota</taxon>
        <taxon>Fungi</taxon>
        <taxon>Dikarya</taxon>
        <taxon>Ascomycota</taxon>
        <taxon>Pezizomycotina</taxon>
        <taxon>Sordariomycetes</taxon>
        <taxon>Hypocreomycetidae</taxon>
        <taxon>Hypocreales</taxon>
        <taxon>Ophiocordycipitaceae</taxon>
        <taxon>Purpureocillium</taxon>
    </lineage>
</organism>
<name>A0A2U3EAL9_PURLI</name>
<feature type="compositionally biased region" description="Basic and acidic residues" evidence="1">
    <location>
        <begin position="584"/>
        <end position="601"/>
    </location>
</feature>
<evidence type="ECO:0000256" key="1">
    <source>
        <dbReference type="SAM" id="MobiDB-lite"/>
    </source>
</evidence>
<feature type="region of interest" description="Disordered" evidence="1">
    <location>
        <begin position="361"/>
        <end position="398"/>
    </location>
</feature>
<dbReference type="AlphaFoldDB" id="A0A2U3EAL9"/>
<sequence>MDPAGFRDAAFAAQHVRGLSSRFLSCPCRLYSGPRALGRGPPLHADPEGEGRDALKIVVDFARVMETGQPSLARRDAHDVPHTWRLRFAKAAWRPAPEILQSSSTIRMRGSTGEAAWQKACGARQTIGNDRVAWNLLFATGHLHQVSGPADTRIRMAGAGACRLTHRRPLQQMGSRYRSQLGRYCIFTSDDKMDTAWHELVTTDEEPIMPLAGTRIPTRRQRSGVLGPVMDAVARFAGAVPINRLWRSACPAPSSSSQALSVSSVADLLGVVKLVTAAGSLTMGTTTAASGHQLASTPASTEPVGPAPFGVLCIPAASVGGFFRPVVIAVSSAQSVVRLGAIDLGTALYLTTMCRLPCGGRRYPSETDEDPGSGRLSREGDGRLHWKEGQTKEGRGTRFDGQCSRDGSLYWKGSYLGTPYDRHTIHVTAVASMLAQAWQERDRLSGPLGWAGPGCTALWWAAHCPPCAALTRCCIRTALHTACCTHLHCAAPWPSILQSLPRPGPSSNWLSWTPGSTGERIPARGASMDGPQTSSSACVAPILGWPPKITSSQPGFNVIRPGLVECVSLRRPQTRPDQGMAAGESRKATDGRTEREGERGRRNFPVPSETSQARPVQLHGREGFVLRLLLAPPPASAGTLVTATVSVIPRAQASSKNLERPSPGRPWPQQSTANTPGTGLLAGPFHGPDGGTVDLVKSPGAVGPLPTLPPGQPEVVGRPPHSTAPAPAPDGTRPDSTRRAVEWSARPDSACTPVTRCLPRRLRATTGQPWRGAPGGRPAAASHLTTRPNLRGLAQQPSHLTSPPAAFITGLLPLTEAPTHDALPPAPRAAPFVAADTALSDAIAPSPCRSSVEQTPACLFDPRR</sequence>
<protein>
    <submittedName>
        <fullName evidence="2">Uncharacterized protein</fullName>
    </submittedName>
</protein>
<reference evidence="2 3" key="1">
    <citation type="journal article" date="2016" name="Front. Microbiol.">
        <title>Genome and transcriptome sequences reveal the specific parasitism of the nematophagous Purpureocillium lilacinum 36-1.</title>
        <authorList>
            <person name="Xie J."/>
            <person name="Li S."/>
            <person name="Mo C."/>
            <person name="Xiao X."/>
            <person name="Peng D."/>
            <person name="Wang G."/>
            <person name="Xiao Y."/>
        </authorList>
    </citation>
    <scope>NUCLEOTIDE SEQUENCE [LARGE SCALE GENOMIC DNA]</scope>
    <source>
        <strain evidence="2 3">36-1</strain>
    </source>
</reference>
<accession>A0A2U3EAL9</accession>
<feature type="region of interest" description="Disordered" evidence="1">
    <location>
        <begin position="572"/>
        <end position="617"/>
    </location>
</feature>
<gene>
    <name evidence="2" type="ORF">PCL_11650</name>
</gene>
<proteinExistence type="predicted"/>
<evidence type="ECO:0000313" key="2">
    <source>
        <dbReference type="EMBL" id="PWI71556.1"/>
    </source>
</evidence>
<evidence type="ECO:0000313" key="3">
    <source>
        <dbReference type="Proteomes" id="UP000245956"/>
    </source>
</evidence>
<feature type="compositionally biased region" description="Basic and acidic residues" evidence="1">
    <location>
        <begin position="376"/>
        <end position="398"/>
    </location>
</feature>
<dbReference type="Proteomes" id="UP000245956">
    <property type="component" value="Unassembled WGS sequence"/>
</dbReference>
<feature type="region of interest" description="Disordered" evidence="1">
    <location>
        <begin position="652"/>
        <end position="747"/>
    </location>
</feature>